<dbReference type="InterPro" id="IPR016039">
    <property type="entry name" value="Thiolase-like"/>
</dbReference>
<dbReference type="SUPFAM" id="SSF47336">
    <property type="entry name" value="ACP-like"/>
    <property type="match status" value="1"/>
</dbReference>
<dbReference type="Gene3D" id="3.40.47.10">
    <property type="match status" value="1"/>
</dbReference>
<feature type="domain" description="Ketosynthase family 3 (KS3)" evidence="8">
    <location>
        <begin position="9"/>
        <end position="436"/>
    </location>
</feature>
<reference evidence="9 12" key="2">
    <citation type="submission" date="2022-05" db="EMBL/GenBank/DDBJ databases">
        <title>Genome Sequencing of Bee-Associated Microbes.</title>
        <authorList>
            <person name="Dunlap C."/>
        </authorList>
    </citation>
    <scope>NUCLEOTIDE SEQUENCE [LARGE SCALE GENOMIC DNA]</scope>
    <source>
        <strain evidence="9 12">NRRL B-23120</strain>
    </source>
</reference>
<dbReference type="FunFam" id="3.40.47.10:FF:000042">
    <property type="entry name" value="Polyketide synthase Pks13"/>
    <property type="match status" value="1"/>
</dbReference>
<dbReference type="AlphaFoldDB" id="A0A410WR80"/>
<dbReference type="RefSeq" id="WP_129112449.1">
    <property type="nucleotide sequence ID" value="NZ_CP026520.1"/>
</dbReference>
<protein>
    <submittedName>
        <fullName evidence="10">JamP</fullName>
    </submittedName>
    <submittedName>
        <fullName evidence="9">Phosphopantetheine-binding protein</fullName>
    </submittedName>
</protein>
<keyword evidence="3" id="KW-0808">Transferase</keyword>
<evidence type="ECO:0000259" key="7">
    <source>
        <dbReference type="PROSITE" id="PS50075"/>
    </source>
</evidence>
<accession>A0A410WR80</accession>
<dbReference type="SUPFAM" id="SSF52151">
    <property type="entry name" value="FabD/lysophospholipase-like"/>
    <property type="match status" value="1"/>
</dbReference>
<evidence type="ECO:0000256" key="6">
    <source>
        <dbReference type="ARBA" id="ARBA00023268"/>
    </source>
</evidence>
<keyword evidence="2" id="KW-0597">Phosphoprotein</keyword>
<dbReference type="CDD" id="cd00833">
    <property type="entry name" value="PKS"/>
    <property type="match status" value="1"/>
</dbReference>
<dbReference type="InterPro" id="IPR009081">
    <property type="entry name" value="PP-bd_ACP"/>
</dbReference>
<keyword evidence="4" id="KW-0276">Fatty acid metabolism</keyword>
<keyword evidence="1" id="KW-0596">Phosphopantetheine</keyword>
<keyword evidence="6" id="KW-0511">Multifunctional enzyme</keyword>
<dbReference type="EMBL" id="CP026520">
    <property type="protein sequence ID" value="QAV16820.1"/>
    <property type="molecule type" value="Genomic_DNA"/>
</dbReference>
<dbReference type="InterPro" id="IPR001227">
    <property type="entry name" value="Ac_transferase_dom_sf"/>
</dbReference>
<dbReference type="InterPro" id="IPR020841">
    <property type="entry name" value="PKS_Beta-ketoAc_synthase_dom"/>
</dbReference>
<dbReference type="InterPro" id="IPR014030">
    <property type="entry name" value="Ketoacyl_synth_N"/>
</dbReference>
<proteinExistence type="predicted"/>
<evidence type="ECO:0000313" key="9">
    <source>
        <dbReference type="EMBL" id="MCY9594576.1"/>
    </source>
</evidence>
<dbReference type="Pfam" id="PF22621">
    <property type="entry name" value="CurL-like_PKS_C"/>
    <property type="match status" value="1"/>
</dbReference>
<dbReference type="InterPro" id="IPR050091">
    <property type="entry name" value="PKS_NRPS_Biosynth_Enz"/>
</dbReference>
<dbReference type="Pfam" id="PF00109">
    <property type="entry name" value="ketoacyl-synt"/>
    <property type="match status" value="1"/>
</dbReference>
<dbReference type="InterPro" id="IPR036736">
    <property type="entry name" value="ACP-like_sf"/>
</dbReference>
<evidence type="ECO:0000256" key="5">
    <source>
        <dbReference type="ARBA" id="ARBA00023098"/>
    </source>
</evidence>
<dbReference type="Proteomes" id="UP000288943">
    <property type="component" value="Chromosome"/>
</dbReference>
<evidence type="ECO:0000313" key="12">
    <source>
        <dbReference type="Proteomes" id="UP001527202"/>
    </source>
</evidence>
<evidence type="ECO:0000256" key="2">
    <source>
        <dbReference type="ARBA" id="ARBA00022553"/>
    </source>
</evidence>
<sequence length="905" mass="99360">MNQDKSLWEQGIAVIGMSVKFPGAGNPEAYWNLLSRGVHAVRMFSDEELREAGIPENVFNHPQYVKAKGVLEDPELFDAEFFGMSPRETELTDPQQRLFLECGYEALEDAAYVPDTYAGRIGVFGGCTISTYMLSQIAKQGPHSNLEELTALMLGNDKDFLTSRLSYKLNLRGPGMTVQTACSTSLVAVHMACQSLMSGESDIALAGGSSVTFPNHAGYRYQQGLIFSPDGVCRAFDHKAQGTVFGNGVGVVVLKRLEKAAEDGDFVYAVIRGSAVNNDGGLKAGFTAPSPEGQAEVIADAIAAAGVHPDTISYVEAHGTGTAVGDPIEVVGLTMAYRQWTDRSGFCAIGSVKTNIGHLDCAAGVAGLIKTVLALRHRQIPPSLHFHEQNPQIDFVNSPFFVNTKLTDWKVESYPRRAGVSSFGIGATNAHVVLEEAPNREEVAYVRPWHALLLSAKTETALEAACERMSAYLSENPLTPLEEIAYTTQVGRKAYPLRRAVVCQNAEEAGRLLSRRTEGGTVRHSDEFPAMAWIFMPWREDRLPGLLELCRTEPVFRRELQEALARAEAVSGLALNALTSVLCSDDTHYTQMPQLTSRMRVVLSVAASYSLAAVFGQLGLQPALVGGEKEGGYAAACIAGLYSIEDAFRLAIARAIFEEGGEEEAYTRTVGDIFHAAARIPYLNGDQDDFRSDPDQPSAERWLHNAHRAALQDSHMRLVSIGAPLGDESEGTLSCFDAYSWTDTLADLWEGGADLDWQARTSLEKRRRVPLPTYPFERRRYVIRGPEGHNVDWEAERKAAVHETQVEPADSGQFEDGNPRRTLERNLILFYQEVLGQPSIDIHVPLYQLGADSLSKMQVISRIQETYPILLNVERMYGAQTIAELADSIELSFIELLEQDNLIRG</sequence>
<dbReference type="Pfam" id="PF02801">
    <property type="entry name" value="Ketoacyl-synt_C"/>
    <property type="match status" value="1"/>
</dbReference>
<dbReference type="GO" id="GO:0006633">
    <property type="term" value="P:fatty acid biosynthetic process"/>
    <property type="evidence" value="ECO:0007669"/>
    <property type="project" value="TreeGrafter"/>
</dbReference>
<dbReference type="GeneID" id="95373905"/>
<evidence type="ECO:0000313" key="10">
    <source>
        <dbReference type="EMBL" id="QAV16820.1"/>
    </source>
</evidence>
<dbReference type="Gene3D" id="1.10.1200.10">
    <property type="entry name" value="ACP-like"/>
    <property type="match status" value="1"/>
</dbReference>
<evidence type="ECO:0000313" key="11">
    <source>
        <dbReference type="Proteomes" id="UP000288943"/>
    </source>
</evidence>
<evidence type="ECO:0000256" key="4">
    <source>
        <dbReference type="ARBA" id="ARBA00022832"/>
    </source>
</evidence>
<dbReference type="SMART" id="SM00825">
    <property type="entry name" value="PKS_KS"/>
    <property type="match status" value="1"/>
</dbReference>
<keyword evidence="5" id="KW-0443">Lipid metabolism</keyword>
<dbReference type="Pfam" id="PF00550">
    <property type="entry name" value="PP-binding"/>
    <property type="match status" value="1"/>
</dbReference>
<evidence type="ECO:0000256" key="1">
    <source>
        <dbReference type="ARBA" id="ARBA00022450"/>
    </source>
</evidence>
<dbReference type="Gene3D" id="3.40.366.10">
    <property type="entry name" value="Malonyl-Coenzyme A Acyl Carrier Protein, domain 2"/>
    <property type="match status" value="1"/>
</dbReference>
<dbReference type="PANTHER" id="PTHR43775">
    <property type="entry name" value="FATTY ACID SYNTHASE"/>
    <property type="match status" value="1"/>
</dbReference>
<organism evidence="10 11">
    <name type="scientific">Paenibacillus chitinolyticus</name>
    <dbReference type="NCBI Taxonomy" id="79263"/>
    <lineage>
        <taxon>Bacteria</taxon>
        <taxon>Bacillati</taxon>
        <taxon>Bacillota</taxon>
        <taxon>Bacilli</taxon>
        <taxon>Bacillales</taxon>
        <taxon>Paenibacillaceae</taxon>
        <taxon>Paenibacillus</taxon>
    </lineage>
</organism>
<dbReference type="Proteomes" id="UP001527202">
    <property type="component" value="Unassembled WGS sequence"/>
</dbReference>
<dbReference type="PROSITE" id="PS50075">
    <property type="entry name" value="CARRIER"/>
    <property type="match status" value="1"/>
</dbReference>
<evidence type="ECO:0000259" key="8">
    <source>
        <dbReference type="PROSITE" id="PS52004"/>
    </source>
</evidence>
<dbReference type="KEGG" id="pchi:PC41400_03610"/>
<dbReference type="Gene3D" id="1.10.1240.100">
    <property type="match status" value="1"/>
</dbReference>
<dbReference type="PANTHER" id="PTHR43775:SF51">
    <property type="entry name" value="INACTIVE PHENOLPHTHIOCEROL SYNTHESIS POLYKETIDE SYNTHASE TYPE I PKS1-RELATED"/>
    <property type="match status" value="1"/>
</dbReference>
<reference evidence="10 11" key="1">
    <citation type="submission" date="2018-01" db="EMBL/GenBank/DDBJ databases">
        <title>The whole genome sequencing and assembly of Paenibacillus chitinolyticus KCCM 41400 strain.</title>
        <authorList>
            <person name="Kim J.-Y."/>
            <person name="Park M.-K."/>
            <person name="Lee Y.-J."/>
            <person name="Yi H."/>
            <person name="Bahn Y.-S."/>
            <person name="Kim J.F."/>
            <person name="Lee D.-W."/>
        </authorList>
    </citation>
    <scope>NUCLEOTIDE SEQUENCE [LARGE SCALE GENOMIC DNA]</scope>
    <source>
        <strain evidence="10 11">KCCM 41400</strain>
    </source>
</reference>
<dbReference type="PROSITE" id="PS52004">
    <property type="entry name" value="KS3_2"/>
    <property type="match status" value="1"/>
</dbReference>
<dbReference type="InterPro" id="IPR014031">
    <property type="entry name" value="Ketoacyl_synth_C"/>
</dbReference>
<keyword evidence="12" id="KW-1185">Reference proteome</keyword>
<evidence type="ECO:0000256" key="3">
    <source>
        <dbReference type="ARBA" id="ARBA00022679"/>
    </source>
</evidence>
<dbReference type="SUPFAM" id="SSF53901">
    <property type="entry name" value="Thiolase-like"/>
    <property type="match status" value="1"/>
</dbReference>
<gene>
    <name evidence="9" type="ORF">M5X16_02170</name>
    <name evidence="10" type="ORF">PC41400_03610</name>
</gene>
<dbReference type="OrthoDB" id="9765680at2"/>
<dbReference type="InterPro" id="IPR016035">
    <property type="entry name" value="Acyl_Trfase/lysoPLipase"/>
</dbReference>
<dbReference type="EMBL" id="JAMDMJ010000002">
    <property type="protein sequence ID" value="MCY9594576.1"/>
    <property type="molecule type" value="Genomic_DNA"/>
</dbReference>
<dbReference type="Gene3D" id="3.30.70.3290">
    <property type="match status" value="1"/>
</dbReference>
<dbReference type="GO" id="GO:0004312">
    <property type="term" value="F:fatty acid synthase activity"/>
    <property type="evidence" value="ECO:0007669"/>
    <property type="project" value="TreeGrafter"/>
</dbReference>
<name>A0A410WR80_9BACL</name>
<feature type="domain" description="Carrier" evidence="7">
    <location>
        <begin position="818"/>
        <end position="893"/>
    </location>
</feature>